<comment type="caution">
    <text evidence="1">The sequence shown here is derived from an EMBL/GenBank/DDBJ whole genome shotgun (WGS) entry which is preliminary data.</text>
</comment>
<accession>A0A9W9NUS2</accession>
<keyword evidence="2" id="KW-1185">Reference proteome</keyword>
<sequence>MTVDEGSDVVVPTIAPSQWWLWAVAVMPEAMMPMHQWHLPVRQVESTALPALQTAELPLVREVAEGEISKLKARSVPVDRFHPWTSERVGYREREQGV</sequence>
<reference evidence="1" key="2">
    <citation type="journal article" date="2023" name="IMA Fungus">
        <title>Comparative genomic study of the Penicillium genus elucidates a diverse pangenome and 15 lateral gene transfer events.</title>
        <authorList>
            <person name="Petersen C."/>
            <person name="Sorensen T."/>
            <person name="Nielsen M.R."/>
            <person name="Sondergaard T.E."/>
            <person name="Sorensen J.L."/>
            <person name="Fitzpatrick D.A."/>
            <person name="Frisvad J.C."/>
            <person name="Nielsen K.L."/>
        </authorList>
    </citation>
    <scope>NUCLEOTIDE SEQUENCE</scope>
    <source>
        <strain evidence="1">IBT 19713</strain>
    </source>
</reference>
<evidence type="ECO:0000313" key="2">
    <source>
        <dbReference type="Proteomes" id="UP001150941"/>
    </source>
</evidence>
<name>A0A9W9NUS2_9EURO</name>
<dbReference type="RefSeq" id="XP_058329925.1">
    <property type="nucleotide sequence ID" value="XM_058477035.1"/>
</dbReference>
<reference evidence="1" key="1">
    <citation type="submission" date="2022-11" db="EMBL/GenBank/DDBJ databases">
        <authorList>
            <person name="Petersen C."/>
        </authorList>
    </citation>
    <scope>NUCLEOTIDE SEQUENCE</scope>
    <source>
        <strain evidence="1">IBT 19713</strain>
    </source>
</reference>
<proteinExistence type="predicted"/>
<evidence type="ECO:0000313" key="1">
    <source>
        <dbReference type="EMBL" id="KAJ5226514.1"/>
    </source>
</evidence>
<protein>
    <submittedName>
        <fullName evidence="1">Uncharacterized protein</fullName>
    </submittedName>
</protein>
<dbReference type="Proteomes" id="UP001150941">
    <property type="component" value="Unassembled WGS sequence"/>
</dbReference>
<dbReference type="AlphaFoldDB" id="A0A9W9NUS2"/>
<dbReference type="EMBL" id="JAPQKS010000005">
    <property type="protein sequence ID" value="KAJ5226514.1"/>
    <property type="molecule type" value="Genomic_DNA"/>
</dbReference>
<organism evidence="1 2">
    <name type="scientific">Penicillium chermesinum</name>
    <dbReference type="NCBI Taxonomy" id="63820"/>
    <lineage>
        <taxon>Eukaryota</taxon>
        <taxon>Fungi</taxon>
        <taxon>Dikarya</taxon>
        <taxon>Ascomycota</taxon>
        <taxon>Pezizomycotina</taxon>
        <taxon>Eurotiomycetes</taxon>
        <taxon>Eurotiomycetidae</taxon>
        <taxon>Eurotiales</taxon>
        <taxon>Aspergillaceae</taxon>
        <taxon>Penicillium</taxon>
    </lineage>
</organism>
<dbReference type="GeneID" id="83204338"/>
<gene>
    <name evidence="1" type="ORF">N7468_007739</name>
</gene>